<dbReference type="EMBL" id="MU006094">
    <property type="protein sequence ID" value="KAF2839840.1"/>
    <property type="molecule type" value="Genomic_DNA"/>
</dbReference>
<evidence type="ECO:0008006" key="3">
    <source>
        <dbReference type="Google" id="ProtNLM"/>
    </source>
</evidence>
<sequence length="320" mass="35564">NISVGDAESIILKILENLDSLDDLFATAVLNKAFYRVFKDNELRLMRMTLKRQSLAAWEFREICTPNESTEINSAAPKPDYTAKSYFACYLRDAYVIAGLKSIVLRQCKTFLRPETIRSLTSINPEVASRFNDAAWRVWTFCQTFGCGKGREEDIIGQMDWLKGGVLAHQQTCTCSIVEPPELESSSVLMSAPECFGKGNPGGLSAEQLFDMTELWNCLSALISGVSGMEGRTEQARAYGLFDCTAVQGGDIDGEEVMLEEWCHWIKTLGLSAVLDLSIWANDPSPTAFMLAAEQKWTSWPAPDFDGGRSTFLKEALSRV</sequence>
<accession>A0A9P4SDM1</accession>
<proteinExistence type="predicted"/>
<dbReference type="AlphaFoldDB" id="A0A9P4SDM1"/>
<protein>
    <recommendedName>
        <fullName evidence="3">F-box domain-containing protein</fullName>
    </recommendedName>
</protein>
<evidence type="ECO:0000313" key="2">
    <source>
        <dbReference type="Proteomes" id="UP000799429"/>
    </source>
</evidence>
<reference evidence="1" key="1">
    <citation type="journal article" date="2020" name="Stud. Mycol.">
        <title>101 Dothideomycetes genomes: a test case for predicting lifestyles and emergence of pathogens.</title>
        <authorList>
            <person name="Haridas S."/>
            <person name="Albert R."/>
            <person name="Binder M."/>
            <person name="Bloem J."/>
            <person name="Labutti K."/>
            <person name="Salamov A."/>
            <person name="Andreopoulos B."/>
            <person name="Baker S."/>
            <person name="Barry K."/>
            <person name="Bills G."/>
            <person name="Bluhm B."/>
            <person name="Cannon C."/>
            <person name="Castanera R."/>
            <person name="Culley D."/>
            <person name="Daum C."/>
            <person name="Ezra D."/>
            <person name="Gonzalez J."/>
            <person name="Henrissat B."/>
            <person name="Kuo A."/>
            <person name="Liang C."/>
            <person name="Lipzen A."/>
            <person name="Lutzoni F."/>
            <person name="Magnuson J."/>
            <person name="Mondo S."/>
            <person name="Nolan M."/>
            <person name="Ohm R."/>
            <person name="Pangilinan J."/>
            <person name="Park H.-J."/>
            <person name="Ramirez L."/>
            <person name="Alfaro M."/>
            <person name="Sun H."/>
            <person name="Tritt A."/>
            <person name="Yoshinaga Y."/>
            <person name="Zwiers L.-H."/>
            <person name="Turgeon B."/>
            <person name="Goodwin S."/>
            <person name="Spatafora J."/>
            <person name="Crous P."/>
            <person name="Grigoriev I."/>
        </authorList>
    </citation>
    <scope>NUCLEOTIDE SEQUENCE</scope>
    <source>
        <strain evidence="1">CBS 101060</strain>
    </source>
</reference>
<dbReference type="OrthoDB" id="5376710at2759"/>
<organism evidence="1 2">
    <name type="scientific">Patellaria atrata CBS 101060</name>
    <dbReference type="NCBI Taxonomy" id="1346257"/>
    <lineage>
        <taxon>Eukaryota</taxon>
        <taxon>Fungi</taxon>
        <taxon>Dikarya</taxon>
        <taxon>Ascomycota</taxon>
        <taxon>Pezizomycotina</taxon>
        <taxon>Dothideomycetes</taxon>
        <taxon>Dothideomycetes incertae sedis</taxon>
        <taxon>Patellariales</taxon>
        <taxon>Patellariaceae</taxon>
        <taxon>Patellaria</taxon>
    </lineage>
</organism>
<gene>
    <name evidence="1" type="ORF">M501DRAFT_902788</name>
</gene>
<feature type="non-terminal residue" evidence="1">
    <location>
        <position position="1"/>
    </location>
</feature>
<evidence type="ECO:0000313" key="1">
    <source>
        <dbReference type="EMBL" id="KAF2839840.1"/>
    </source>
</evidence>
<dbReference type="Proteomes" id="UP000799429">
    <property type="component" value="Unassembled WGS sequence"/>
</dbReference>
<feature type="non-terminal residue" evidence="1">
    <location>
        <position position="320"/>
    </location>
</feature>
<name>A0A9P4SDM1_9PEZI</name>
<comment type="caution">
    <text evidence="1">The sequence shown here is derived from an EMBL/GenBank/DDBJ whole genome shotgun (WGS) entry which is preliminary data.</text>
</comment>
<keyword evidence="2" id="KW-1185">Reference proteome</keyword>